<dbReference type="GO" id="GO:0046872">
    <property type="term" value="F:metal ion binding"/>
    <property type="evidence" value="ECO:0007669"/>
    <property type="project" value="UniProtKB-KW"/>
</dbReference>
<dbReference type="AlphaFoldDB" id="A0A0A0P850"/>
<evidence type="ECO:0000256" key="9">
    <source>
        <dbReference type="PIRSR" id="PIRSR038928-1"/>
    </source>
</evidence>
<dbReference type="PIRSF" id="PIRSF038928">
    <property type="entry name" value="Catalase_clade1-3"/>
    <property type="match status" value="1"/>
</dbReference>
<dbReference type="InterPro" id="IPR018028">
    <property type="entry name" value="Catalase"/>
</dbReference>
<dbReference type="PROSITE" id="PS00437">
    <property type="entry name" value="CATALASE_1"/>
    <property type="match status" value="1"/>
</dbReference>
<evidence type="ECO:0000313" key="14">
    <source>
        <dbReference type="EMBL" id="AHF20999.1"/>
    </source>
</evidence>
<dbReference type="InterPro" id="IPR024708">
    <property type="entry name" value="Catalase_AS"/>
</dbReference>
<protein>
    <recommendedName>
        <fullName evidence="11">Catalase</fullName>
        <ecNumber evidence="11">1.11.1.6</ecNumber>
    </recommendedName>
</protein>
<comment type="cofactor">
    <cofactor evidence="10">
        <name>heme</name>
        <dbReference type="ChEBI" id="CHEBI:30413"/>
    </cofactor>
</comment>
<dbReference type="SMART" id="SM01060">
    <property type="entry name" value="Catalase"/>
    <property type="match status" value="1"/>
</dbReference>
<feature type="binding site" description="axial binding residue" evidence="10">
    <location>
        <position position="354"/>
    </location>
    <ligand>
        <name>heme</name>
        <dbReference type="ChEBI" id="CHEBI:30413"/>
    </ligand>
    <ligandPart>
        <name>Fe</name>
        <dbReference type="ChEBI" id="CHEBI:18248"/>
    </ligandPart>
</feature>
<dbReference type="FunFam" id="2.40.180.10:FF:000001">
    <property type="entry name" value="Catalase"/>
    <property type="match status" value="1"/>
</dbReference>
<dbReference type="GO" id="GO:0005739">
    <property type="term" value="C:mitochondrion"/>
    <property type="evidence" value="ECO:0007669"/>
    <property type="project" value="TreeGrafter"/>
</dbReference>
<dbReference type="PROSITE" id="PS51402">
    <property type="entry name" value="CATALASE_3"/>
    <property type="match status" value="1"/>
</dbReference>
<evidence type="ECO:0000256" key="11">
    <source>
        <dbReference type="RuleBase" id="RU000498"/>
    </source>
</evidence>
<comment type="function">
    <text evidence="12">Catalyzes the degradation of hydrogen peroxide (H(2)O(2)) generated by peroxisomal oxidases to water and oxygen, thereby protecting cells from the toxic effects of hydrogen peroxide.</text>
</comment>
<evidence type="ECO:0000256" key="6">
    <source>
        <dbReference type="ARBA" id="ARBA00023004"/>
    </source>
</evidence>
<dbReference type="PANTHER" id="PTHR11465">
    <property type="entry name" value="CATALASE"/>
    <property type="match status" value="1"/>
</dbReference>
<feature type="domain" description="Catalase core" evidence="13">
    <location>
        <begin position="24"/>
        <end position="409"/>
    </location>
</feature>
<accession>A0A0A0P850</accession>
<dbReference type="InterPro" id="IPR002226">
    <property type="entry name" value="Catalase_haem_BS"/>
</dbReference>
<dbReference type="InterPro" id="IPR020835">
    <property type="entry name" value="Catalase_sf"/>
</dbReference>
<name>A0A0A0P850_PENJP</name>
<comment type="catalytic activity">
    <reaction evidence="8 11">
        <text>2 H2O2 = O2 + 2 H2O</text>
        <dbReference type="Rhea" id="RHEA:20309"/>
        <dbReference type="ChEBI" id="CHEBI:15377"/>
        <dbReference type="ChEBI" id="CHEBI:15379"/>
        <dbReference type="ChEBI" id="CHEBI:16240"/>
        <dbReference type="EC" id="1.11.1.6"/>
    </reaction>
</comment>
<feature type="active site" evidence="9">
    <location>
        <position position="71"/>
    </location>
</feature>
<dbReference type="PANTHER" id="PTHR11465:SF9">
    <property type="entry name" value="CATALASE"/>
    <property type="match status" value="1"/>
</dbReference>
<evidence type="ECO:0000256" key="7">
    <source>
        <dbReference type="ARBA" id="ARBA00023324"/>
    </source>
</evidence>
<dbReference type="InterPro" id="IPR024711">
    <property type="entry name" value="Catalase_clade1/3"/>
</dbReference>
<keyword evidence="5 11" id="KW-0560">Oxidoreductase</keyword>
<evidence type="ECO:0000256" key="12">
    <source>
        <dbReference type="RuleBase" id="RU004142"/>
    </source>
</evidence>
<dbReference type="EMBL" id="KC668411">
    <property type="protein sequence ID" value="AHF20999.1"/>
    <property type="molecule type" value="mRNA"/>
</dbReference>
<evidence type="ECO:0000259" key="13">
    <source>
        <dbReference type="SMART" id="SM01060"/>
    </source>
</evidence>
<evidence type="ECO:0000256" key="2">
    <source>
        <dbReference type="ARBA" id="ARBA00022559"/>
    </source>
</evidence>
<dbReference type="GO" id="GO:0005777">
    <property type="term" value="C:peroxisome"/>
    <property type="evidence" value="ECO:0007669"/>
    <property type="project" value="TreeGrafter"/>
</dbReference>
<reference evidence="14" key="1">
    <citation type="submission" date="2013-02" db="EMBL/GenBank/DDBJ databases">
        <title>A catalase from the shrimp Marsupenaeus japonicus.</title>
        <authorList>
            <person name="Zhang M."/>
        </authorList>
    </citation>
    <scope>NUCLEOTIDE SEQUENCE</scope>
</reference>
<proteinExistence type="evidence at transcript level"/>
<keyword evidence="7 11" id="KW-0376">Hydrogen peroxide</keyword>
<keyword evidence="4 10" id="KW-0479">Metal-binding</keyword>
<evidence type="ECO:0000256" key="8">
    <source>
        <dbReference type="ARBA" id="ARBA00049254"/>
    </source>
</evidence>
<evidence type="ECO:0000256" key="1">
    <source>
        <dbReference type="ARBA" id="ARBA00005329"/>
    </source>
</evidence>
<evidence type="ECO:0000256" key="10">
    <source>
        <dbReference type="PIRSR" id="PIRSR038928-2"/>
    </source>
</evidence>
<keyword evidence="2 11" id="KW-0575">Peroxidase</keyword>
<dbReference type="InterPro" id="IPR040333">
    <property type="entry name" value="Catalase_3"/>
</dbReference>
<feature type="active site" evidence="9">
    <location>
        <position position="144"/>
    </location>
</feature>
<dbReference type="GO" id="GO:0020037">
    <property type="term" value="F:heme binding"/>
    <property type="evidence" value="ECO:0007669"/>
    <property type="project" value="InterPro"/>
</dbReference>
<organism evidence="14">
    <name type="scientific">Penaeus japonicus</name>
    <name type="common">Kuruma prawn</name>
    <name type="synonym">Marsupenaeus japonicus</name>
    <dbReference type="NCBI Taxonomy" id="27405"/>
    <lineage>
        <taxon>Eukaryota</taxon>
        <taxon>Metazoa</taxon>
        <taxon>Ecdysozoa</taxon>
        <taxon>Arthropoda</taxon>
        <taxon>Crustacea</taxon>
        <taxon>Multicrustacea</taxon>
        <taxon>Malacostraca</taxon>
        <taxon>Eumalacostraca</taxon>
        <taxon>Eucarida</taxon>
        <taxon>Decapoda</taxon>
        <taxon>Dendrobranchiata</taxon>
        <taxon>Penaeoidea</taxon>
        <taxon>Penaeidae</taxon>
        <taxon>Penaeus</taxon>
    </lineage>
</organism>
<evidence type="ECO:0000256" key="5">
    <source>
        <dbReference type="ARBA" id="ARBA00023002"/>
    </source>
</evidence>
<evidence type="ECO:0000256" key="3">
    <source>
        <dbReference type="ARBA" id="ARBA00022617"/>
    </source>
</evidence>
<dbReference type="SUPFAM" id="SSF56634">
    <property type="entry name" value="Heme-dependent catalase-like"/>
    <property type="match status" value="1"/>
</dbReference>
<dbReference type="OrthoDB" id="6880011at2759"/>
<dbReference type="PROSITE" id="PS00438">
    <property type="entry name" value="CATALASE_2"/>
    <property type="match status" value="1"/>
</dbReference>
<sequence length="520" mass="58925">MPRDKCAEQLNDFKNQQTATDNLTTSHGCPLSDKLNSLTVGPRGPILLQDIQLLDEMAHFDRERIPERVVHAKGAGAFGYFEVTHDITKYSKAALFSEIGKRTPIAVRFSTVGGESGSADTARDPRGYALKFYTEEGNWDLVGNNTPIFFIRDPILFPSFIHTQKRNPATHLKDADMFWDFISLRPETTHQVSFLFSDRGTPDGYRHMNGYGSHTFKLVNAKGEAFYCKFHYKTDQGIKCLSSKRADELAGADPDYATRDLYNAIASGDYPSYTMYIQVMTFDEAEKWKFNPFDLTKVWPHGEFPLIPVGRLTFDRNPKNYFAEVEQIAFSPANMVPGIEASPDKMLQGRLFSYNDTHRHRLGANYTQIPVNCPYRARTRNYQRDGPMCVDSNQESAPNYFPNSFSGPQDCKKHTAPRFSVSADVDRYNSADEDNFTQVGIFYRKVLNEVERQRLVENIANHMIGAQDFIQERAIKNFAQADPEYGANIRRALDKIKMSQVSSKTQQIHALAASSNGAKL</sequence>
<dbReference type="Pfam" id="PF00199">
    <property type="entry name" value="Catalase"/>
    <property type="match status" value="1"/>
</dbReference>
<gene>
    <name evidence="14" type="primary">CAT</name>
</gene>
<dbReference type="EC" id="1.11.1.6" evidence="11"/>
<dbReference type="GO" id="GO:0042542">
    <property type="term" value="P:response to hydrogen peroxide"/>
    <property type="evidence" value="ECO:0007669"/>
    <property type="project" value="TreeGrafter"/>
</dbReference>
<keyword evidence="3 10" id="KW-0349">Heme</keyword>
<evidence type="ECO:0000256" key="4">
    <source>
        <dbReference type="ARBA" id="ARBA00022723"/>
    </source>
</evidence>
<dbReference type="CDD" id="cd08156">
    <property type="entry name" value="catalase_clade_3"/>
    <property type="match status" value="1"/>
</dbReference>
<dbReference type="InterPro" id="IPR010582">
    <property type="entry name" value="Catalase_immune_responsive"/>
</dbReference>
<keyword evidence="6 10" id="KW-0408">Iron</keyword>
<dbReference type="Gene3D" id="2.40.180.10">
    <property type="entry name" value="Catalase core domain"/>
    <property type="match status" value="1"/>
</dbReference>
<dbReference type="GO" id="GO:0042744">
    <property type="term" value="P:hydrogen peroxide catabolic process"/>
    <property type="evidence" value="ECO:0007669"/>
    <property type="project" value="UniProtKB-KW"/>
</dbReference>
<dbReference type="GO" id="GO:0004096">
    <property type="term" value="F:catalase activity"/>
    <property type="evidence" value="ECO:0007669"/>
    <property type="project" value="UniProtKB-EC"/>
</dbReference>
<dbReference type="Pfam" id="PF06628">
    <property type="entry name" value="Catalase-rel"/>
    <property type="match status" value="1"/>
</dbReference>
<dbReference type="InterPro" id="IPR011614">
    <property type="entry name" value="Catalase_core"/>
</dbReference>
<dbReference type="PRINTS" id="PR00067">
    <property type="entry name" value="CATALASE"/>
</dbReference>
<comment type="similarity">
    <text evidence="1 11">Belongs to the catalase family.</text>
</comment>